<feature type="chain" id="PRO_5045627091" evidence="1">
    <location>
        <begin position="17"/>
        <end position="99"/>
    </location>
</feature>
<evidence type="ECO:0000256" key="1">
    <source>
        <dbReference type="SAM" id="SignalP"/>
    </source>
</evidence>
<name>A0ABM0JJ99_APLCA</name>
<organism evidence="2 3">
    <name type="scientific">Aplysia californica</name>
    <name type="common">California sea hare</name>
    <dbReference type="NCBI Taxonomy" id="6500"/>
    <lineage>
        <taxon>Eukaryota</taxon>
        <taxon>Metazoa</taxon>
        <taxon>Spiralia</taxon>
        <taxon>Lophotrochozoa</taxon>
        <taxon>Mollusca</taxon>
        <taxon>Gastropoda</taxon>
        <taxon>Heterobranchia</taxon>
        <taxon>Euthyneura</taxon>
        <taxon>Tectipleura</taxon>
        <taxon>Aplysiida</taxon>
        <taxon>Aplysioidea</taxon>
        <taxon>Aplysiidae</taxon>
        <taxon>Aplysia</taxon>
    </lineage>
</organism>
<evidence type="ECO:0000313" key="2">
    <source>
        <dbReference type="Proteomes" id="UP000694888"/>
    </source>
</evidence>
<keyword evidence="2" id="KW-1185">Reference proteome</keyword>
<reference evidence="3" key="1">
    <citation type="submission" date="2025-08" db="UniProtKB">
        <authorList>
            <consortium name="RefSeq"/>
        </authorList>
    </citation>
    <scope>IDENTIFICATION</scope>
</reference>
<proteinExistence type="predicted"/>
<dbReference type="RefSeq" id="XP_005094927.1">
    <property type="nucleotide sequence ID" value="XM_005094870.3"/>
</dbReference>
<keyword evidence="1" id="KW-0732">Signal</keyword>
<gene>
    <name evidence="3" type="primary">LOC101862255</name>
</gene>
<protein>
    <submittedName>
        <fullName evidence="3">Uncharacterized protein LOC101862255</fullName>
    </submittedName>
</protein>
<dbReference type="Proteomes" id="UP000694888">
    <property type="component" value="Unplaced"/>
</dbReference>
<feature type="signal peptide" evidence="1">
    <location>
        <begin position="1"/>
        <end position="16"/>
    </location>
</feature>
<accession>A0ABM0JJ99</accession>
<sequence>MKVAIVLLACVAAAFAQHHNGGMGDLIHHEVVALIQADPNLTVDNCVTKCDALFDLIDQHDEDRTDDMCKHACDCEINKTCDHHMHVTHPTHHPHPTHP</sequence>
<dbReference type="GeneID" id="101862255"/>
<evidence type="ECO:0000313" key="3">
    <source>
        <dbReference type="RefSeq" id="XP_005094927.1"/>
    </source>
</evidence>